<keyword evidence="3" id="KW-1185">Reference proteome</keyword>
<protein>
    <recommendedName>
        <fullName evidence="4">Secreted protein</fullName>
    </recommendedName>
</protein>
<evidence type="ECO:0000256" key="1">
    <source>
        <dbReference type="SAM" id="SignalP"/>
    </source>
</evidence>
<sequence>MAKFAYCSVMHIAACLVLTTQAATVWAGPADRASRLLREEPVPIALQLALPGNGLAEIRHPVSPVLTRGMGEAVATGTGAPVLKTDRNELAMELTARQYEQVQRMAAVSSNTCLSRRSKLGEVERNGGGIMWSSQDGFNVYVANRELRALNLLTNRRELAIGCQAGSTSAACMNQPKDGCD</sequence>
<name>A0ABT7DSR2_9NEIS</name>
<evidence type="ECO:0008006" key="4">
    <source>
        <dbReference type="Google" id="ProtNLM"/>
    </source>
</evidence>
<dbReference type="Proteomes" id="UP001172778">
    <property type="component" value="Unassembled WGS sequence"/>
</dbReference>
<feature type="chain" id="PRO_5046272546" description="Secreted protein" evidence="1">
    <location>
        <begin position="23"/>
        <end position="181"/>
    </location>
</feature>
<reference evidence="2" key="1">
    <citation type="submission" date="2023-03" db="EMBL/GenBank/DDBJ databases">
        <title>Chitinimonas shenzhenensis gen. nov., sp. nov., a novel member of family Burkholderiaceae isolated from activated sludge collected in Shen Zhen, China.</title>
        <authorList>
            <person name="Wang X."/>
        </authorList>
    </citation>
    <scope>NUCLEOTIDE SEQUENCE</scope>
    <source>
        <strain evidence="2">DQS-5</strain>
    </source>
</reference>
<accession>A0ABT7DSR2</accession>
<keyword evidence="1" id="KW-0732">Signal</keyword>
<organism evidence="2 3">
    <name type="scientific">Parachitinimonas caeni</name>
    <dbReference type="NCBI Taxonomy" id="3031301"/>
    <lineage>
        <taxon>Bacteria</taxon>
        <taxon>Pseudomonadati</taxon>
        <taxon>Pseudomonadota</taxon>
        <taxon>Betaproteobacteria</taxon>
        <taxon>Neisseriales</taxon>
        <taxon>Chitinibacteraceae</taxon>
        <taxon>Parachitinimonas</taxon>
    </lineage>
</organism>
<gene>
    <name evidence="2" type="ORF">PZA18_03470</name>
</gene>
<proteinExistence type="predicted"/>
<feature type="signal peptide" evidence="1">
    <location>
        <begin position="1"/>
        <end position="22"/>
    </location>
</feature>
<evidence type="ECO:0000313" key="3">
    <source>
        <dbReference type="Proteomes" id="UP001172778"/>
    </source>
</evidence>
<comment type="caution">
    <text evidence="2">The sequence shown here is derived from an EMBL/GenBank/DDBJ whole genome shotgun (WGS) entry which is preliminary data.</text>
</comment>
<dbReference type="RefSeq" id="WP_284099398.1">
    <property type="nucleotide sequence ID" value="NZ_JARRAF010000003.1"/>
</dbReference>
<dbReference type="EMBL" id="JARRAF010000003">
    <property type="protein sequence ID" value="MDK2123109.1"/>
    <property type="molecule type" value="Genomic_DNA"/>
</dbReference>
<evidence type="ECO:0000313" key="2">
    <source>
        <dbReference type="EMBL" id="MDK2123109.1"/>
    </source>
</evidence>